<reference evidence="4" key="1">
    <citation type="journal article" date="2015" name="PLoS ONE">
        <title>Complete Genome Sequence of Thermus aquaticus Y51MC23.</title>
        <authorList>
            <person name="Brumm P.J."/>
            <person name="Monsma S."/>
            <person name="Keough B."/>
            <person name="Jasinovica S."/>
            <person name="Ferguson E."/>
            <person name="Schoenfeld T."/>
            <person name="Lodes M."/>
            <person name="Mead D.A."/>
        </authorList>
    </citation>
    <scope>NUCLEOTIDE SEQUENCE [LARGE SCALE GENOMIC DNA]</scope>
    <source>
        <strain evidence="4">BAA-2747 / Y51MC23</strain>
    </source>
</reference>
<keyword evidence="2" id="KW-0472">Membrane</keyword>
<gene>
    <name evidence="3" type="ORF">TO73_1187</name>
</gene>
<keyword evidence="4" id="KW-1185">Reference proteome</keyword>
<evidence type="ECO:0000313" key="3">
    <source>
        <dbReference type="EMBL" id="ALJ91031.1"/>
    </source>
</evidence>
<accession>A0ABN4ILE8</accession>
<proteinExistence type="predicted"/>
<evidence type="ECO:0000256" key="1">
    <source>
        <dbReference type="SAM" id="Coils"/>
    </source>
</evidence>
<evidence type="ECO:0000313" key="4">
    <source>
        <dbReference type="Proteomes" id="UP000058660"/>
    </source>
</evidence>
<feature type="transmembrane region" description="Helical" evidence="2">
    <location>
        <begin position="43"/>
        <end position="59"/>
    </location>
</feature>
<keyword evidence="1" id="KW-0175">Coiled coil</keyword>
<dbReference type="Proteomes" id="UP000058660">
    <property type="component" value="Chromosome"/>
</dbReference>
<sequence>MDVREELHAISVAIRRYQEETLAEIRKLRQELEEERRHRRTDRWLLAVILVLALVGWVRP</sequence>
<keyword evidence="2" id="KW-0812">Transmembrane</keyword>
<feature type="coiled-coil region" evidence="1">
    <location>
        <begin position="15"/>
        <end position="42"/>
    </location>
</feature>
<organism evidence="3 4">
    <name type="scientific">Thermus aquaticus (strain ATCC BAA-2747 / Y51MC23)</name>
    <dbReference type="NCBI Taxonomy" id="498848"/>
    <lineage>
        <taxon>Bacteria</taxon>
        <taxon>Thermotogati</taxon>
        <taxon>Deinococcota</taxon>
        <taxon>Deinococci</taxon>
        <taxon>Thermales</taxon>
        <taxon>Thermaceae</taxon>
        <taxon>Thermus</taxon>
    </lineage>
</organism>
<evidence type="ECO:0000256" key="2">
    <source>
        <dbReference type="SAM" id="Phobius"/>
    </source>
</evidence>
<protein>
    <submittedName>
        <fullName evidence="3">Uncharacterized protein</fullName>
    </submittedName>
</protein>
<name>A0ABN4ILE8_THEA5</name>
<dbReference type="RefSeq" id="WP_003048492.1">
    <property type="nucleotide sequence ID" value="NZ_CP010822.1"/>
</dbReference>
<keyword evidence="2" id="KW-1133">Transmembrane helix</keyword>
<dbReference type="EMBL" id="CP010822">
    <property type="protein sequence ID" value="ALJ91031.1"/>
    <property type="molecule type" value="Genomic_DNA"/>
</dbReference>